<organism evidence="1 2">
    <name type="scientific">Dyadobacter psychrotolerans</name>
    <dbReference type="NCBI Taxonomy" id="2541721"/>
    <lineage>
        <taxon>Bacteria</taxon>
        <taxon>Pseudomonadati</taxon>
        <taxon>Bacteroidota</taxon>
        <taxon>Cytophagia</taxon>
        <taxon>Cytophagales</taxon>
        <taxon>Spirosomataceae</taxon>
        <taxon>Dyadobacter</taxon>
    </lineage>
</organism>
<name>A0A4R5E1K6_9BACT</name>
<dbReference type="Proteomes" id="UP000294850">
    <property type="component" value="Unassembled WGS sequence"/>
</dbReference>
<evidence type="ECO:0000313" key="2">
    <source>
        <dbReference type="Proteomes" id="UP000294850"/>
    </source>
</evidence>
<dbReference type="EMBL" id="SMFL01000002">
    <property type="protein sequence ID" value="TDE17693.1"/>
    <property type="molecule type" value="Genomic_DNA"/>
</dbReference>
<evidence type="ECO:0000313" key="1">
    <source>
        <dbReference type="EMBL" id="TDE17693.1"/>
    </source>
</evidence>
<gene>
    <name evidence="1" type="ORF">E0F88_07330</name>
</gene>
<accession>A0A4R5E1K6</accession>
<sequence>MTDFKEALDEFTDDARCCNECGGHDFNLSDNASETIRKALLICSRLQEEPSDLMFKSCENLDTEPGFGEVFKAMTQQLMKECE</sequence>
<reference evidence="1 2" key="1">
    <citation type="submission" date="2019-03" db="EMBL/GenBank/DDBJ databases">
        <title>Dyadobacter AR-3-6 sp. nov., isolated from arctic soil.</title>
        <authorList>
            <person name="Chaudhary D.K."/>
        </authorList>
    </citation>
    <scope>NUCLEOTIDE SEQUENCE [LARGE SCALE GENOMIC DNA]</scope>
    <source>
        <strain evidence="1 2">AR-3-6</strain>
    </source>
</reference>
<dbReference type="AlphaFoldDB" id="A0A4R5E1K6"/>
<protein>
    <submittedName>
        <fullName evidence="1">Uncharacterized protein</fullName>
    </submittedName>
</protein>
<dbReference type="RefSeq" id="WP_131957559.1">
    <property type="nucleotide sequence ID" value="NZ_SMFL01000002.1"/>
</dbReference>
<proteinExistence type="predicted"/>
<comment type="caution">
    <text evidence="1">The sequence shown here is derived from an EMBL/GenBank/DDBJ whole genome shotgun (WGS) entry which is preliminary data.</text>
</comment>
<keyword evidence="2" id="KW-1185">Reference proteome</keyword>